<keyword evidence="2 9" id="KW-0813">Transport</keyword>
<dbReference type="GO" id="GO:0022857">
    <property type="term" value="F:transmembrane transporter activity"/>
    <property type="evidence" value="ECO:0007669"/>
    <property type="project" value="UniProtKB-UniRule"/>
</dbReference>
<keyword evidence="11" id="KW-0614">Plasmid</keyword>
<dbReference type="AlphaFoldDB" id="A0A2C9DDW5"/>
<comment type="similarity">
    <text evidence="8 9">Belongs to the TRAP transporter small permease family.</text>
</comment>
<feature type="domain" description="Tripartite ATP-independent periplasmic transporters DctQ component" evidence="10">
    <location>
        <begin position="43"/>
        <end position="171"/>
    </location>
</feature>
<dbReference type="KEGG" id="hdi:HDIA_P0047"/>
<dbReference type="PANTHER" id="PTHR35011">
    <property type="entry name" value="2,3-DIKETO-L-GULONATE TRAP TRANSPORTER SMALL PERMEASE PROTEIN YIAM"/>
    <property type="match status" value="1"/>
</dbReference>
<keyword evidence="4 9" id="KW-0997">Cell inner membrane</keyword>
<keyword evidence="6 9" id="KW-1133">Transmembrane helix</keyword>
<comment type="function">
    <text evidence="9">Part of the tripartite ATP-independent periplasmic (TRAP) transport system.</text>
</comment>
<protein>
    <recommendedName>
        <fullName evidence="9">TRAP transporter small permease protein</fullName>
    </recommendedName>
</protein>
<dbReference type="InterPro" id="IPR055348">
    <property type="entry name" value="DctQ"/>
</dbReference>
<evidence type="ECO:0000259" key="10">
    <source>
        <dbReference type="Pfam" id="PF04290"/>
    </source>
</evidence>
<dbReference type="InterPro" id="IPR007387">
    <property type="entry name" value="TRAP_DctQ"/>
</dbReference>
<feature type="transmembrane region" description="Helical" evidence="9">
    <location>
        <begin position="73"/>
        <end position="95"/>
    </location>
</feature>
<evidence type="ECO:0000256" key="5">
    <source>
        <dbReference type="ARBA" id="ARBA00022692"/>
    </source>
</evidence>
<dbReference type="RefSeq" id="WP_099559178.1">
    <property type="nucleotide sequence ID" value="NZ_LT960615.1"/>
</dbReference>
<organism evidence="11 12">
    <name type="scientific">Hartmannibacter diazotrophicus</name>
    <dbReference type="NCBI Taxonomy" id="1482074"/>
    <lineage>
        <taxon>Bacteria</taxon>
        <taxon>Pseudomonadati</taxon>
        <taxon>Pseudomonadota</taxon>
        <taxon>Alphaproteobacteria</taxon>
        <taxon>Hyphomicrobiales</taxon>
        <taxon>Pleomorphomonadaceae</taxon>
        <taxon>Hartmannibacter</taxon>
    </lineage>
</organism>
<dbReference type="EMBL" id="LT960615">
    <property type="protein sequence ID" value="SON58456.1"/>
    <property type="molecule type" value="Genomic_DNA"/>
</dbReference>
<feature type="transmembrane region" description="Helical" evidence="9">
    <location>
        <begin position="20"/>
        <end position="53"/>
    </location>
</feature>
<comment type="subunit">
    <text evidence="9">The complex comprises the extracytoplasmic solute receptor protein and the two transmembrane proteins.</text>
</comment>
<dbReference type="Proteomes" id="UP000223606">
    <property type="component" value="Plasmid HDIAp1"/>
</dbReference>
<evidence type="ECO:0000256" key="8">
    <source>
        <dbReference type="ARBA" id="ARBA00038436"/>
    </source>
</evidence>
<feature type="transmembrane region" description="Helical" evidence="9">
    <location>
        <begin position="148"/>
        <end position="173"/>
    </location>
</feature>
<keyword evidence="5 9" id="KW-0812">Transmembrane</keyword>
<sequence length="189" mass="19705">MTKPLTATEKSQIEMPVLRVLDLVNGLIGLVCKTVVVLAGLVMLGSIGLNVVARYIISVGGLNWAEEVPKLAFAWFIMAGVVLALQGGNHIAVDLIFRVLSTRRRQVLVVVINLLITAAYIVLCSVALQVADIAAAERNPLLGTPGSLGYYALAVGAALTAVGAVSIAIRVALLGPDAAPEGRPEDSVQ</sequence>
<accession>A0A2C9DDW5</accession>
<keyword evidence="3" id="KW-1003">Cell membrane</keyword>
<keyword evidence="12" id="KW-1185">Reference proteome</keyword>
<dbReference type="GO" id="GO:0005886">
    <property type="term" value="C:plasma membrane"/>
    <property type="evidence" value="ECO:0007669"/>
    <property type="project" value="UniProtKB-SubCell"/>
</dbReference>
<comment type="subcellular location">
    <subcellularLocation>
        <location evidence="1 9">Cell inner membrane</location>
        <topology evidence="1 9">Multi-pass membrane protein</topology>
    </subcellularLocation>
</comment>
<evidence type="ECO:0000256" key="9">
    <source>
        <dbReference type="RuleBase" id="RU369079"/>
    </source>
</evidence>
<keyword evidence="7 9" id="KW-0472">Membrane</keyword>
<dbReference type="OrthoDB" id="9791324at2"/>
<evidence type="ECO:0000256" key="3">
    <source>
        <dbReference type="ARBA" id="ARBA00022475"/>
    </source>
</evidence>
<reference evidence="12" key="1">
    <citation type="submission" date="2017-09" db="EMBL/GenBank/DDBJ databases">
        <title>Genome sequence of Nannocystis excedens DSM 71.</title>
        <authorList>
            <person name="Blom J."/>
        </authorList>
    </citation>
    <scope>NUCLEOTIDE SEQUENCE [LARGE SCALE GENOMIC DNA]</scope>
    <source>
        <strain evidence="12">type strain: E19</strain>
        <plasmid evidence="12">hdiap1</plasmid>
    </source>
</reference>
<evidence type="ECO:0000256" key="6">
    <source>
        <dbReference type="ARBA" id="ARBA00022989"/>
    </source>
</evidence>
<proteinExistence type="inferred from homology"/>
<evidence type="ECO:0000256" key="2">
    <source>
        <dbReference type="ARBA" id="ARBA00022448"/>
    </source>
</evidence>
<geneLocation type="plasmid" evidence="12">
    <name>hdiap1</name>
</geneLocation>
<gene>
    <name evidence="11" type="ORF">HDIA_P0047</name>
</gene>
<evidence type="ECO:0000256" key="1">
    <source>
        <dbReference type="ARBA" id="ARBA00004429"/>
    </source>
</evidence>
<evidence type="ECO:0000256" key="4">
    <source>
        <dbReference type="ARBA" id="ARBA00022519"/>
    </source>
</evidence>
<name>A0A2C9DDW5_9HYPH</name>
<evidence type="ECO:0000313" key="12">
    <source>
        <dbReference type="Proteomes" id="UP000223606"/>
    </source>
</evidence>
<dbReference type="Pfam" id="PF04290">
    <property type="entry name" value="DctQ"/>
    <property type="match status" value="1"/>
</dbReference>
<evidence type="ECO:0000256" key="7">
    <source>
        <dbReference type="ARBA" id="ARBA00023136"/>
    </source>
</evidence>
<feature type="transmembrane region" description="Helical" evidence="9">
    <location>
        <begin position="107"/>
        <end position="128"/>
    </location>
</feature>
<evidence type="ECO:0000313" key="11">
    <source>
        <dbReference type="EMBL" id="SON58456.1"/>
    </source>
</evidence>